<sequence length="350" mass="39264">MMLAAGLSFRQPACARTRSFISFLVMNDGGFQGADPPLPCAATCPSPCKKRFWTLLRVTLRISKTPGQNDVGSRTHICLSRLQGDFRVDLQHVNSQSTASLKYWASVIDLCNDSVRIYPADEGGRDVFALGSVIVKSSHLHNPGNGQHTEIDYSYADSNELRAIDIAKSTLKDVRVPEIFFSGKINGRQVLVQERLPGVSLTVAWPYLSQEQKEAFKQQARKILRQLHAVKPTDGRRARSHIVQDPKILSNGRILPLEGNILFSNTDNDPDMSFMHNDFTKSNCIVANDRIVGLIDWGMAGFFGWKAAGEVHRRIRTPQREHFANANLSEARLQEIMFWNDFYDAGTPEF</sequence>
<dbReference type="Pfam" id="PF01636">
    <property type="entry name" value="APH"/>
    <property type="match status" value="1"/>
</dbReference>
<feature type="domain" description="Aminoglycoside phosphotransferase" evidence="1">
    <location>
        <begin position="159"/>
        <end position="301"/>
    </location>
</feature>
<dbReference type="VEuPathDB" id="FungiDB:CHGG_01604"/>
<dbReference type="Gene3D" id="3.90.1200.10">
    <property type="match status" value="1"/>
</dbReference>
<dbReference type="AlphaFoldDB" id="Q2HDV0"/>
<protein>
    <recommendedName>
        <fullName evidence="1">Aminoglycoside phosphotransferase domain-containing protein</fullName>
    </recommendedName>
</protein>
<keyword evidence="3" id="KW-1185">Reference proteome</keyword>
<name>Q2HDV0_CHAGB</name>
<dbReference type="Proteomes" id="UP000001056">
    <property type="component" value="Unassembled WGS sequence"/>
</dbReference>
<proteinExistence type="predicted"/>
<dbReference type="InterPro" id="IPR011009">
    <property type="entry name" value="Kinase-like_dom_sf"/>
</dbReference>
<dbReference type="CDD" id="cd05120">
    <property type="entry name" value="APH_ChoK_like"/>
    <property type="match status" value="1"/>
</dbReference>
<dbReference type="InterPro" id="IPR051678">
    <property type="entry name" value="AGP_Transferase"/>
</dbReference>
<gene>
    <name evidence="2" type="ORF">CHGG_01604</name>
</gene>
<dbReference type="InParanoid" id="Q2HDV0"/>
<evidence type="ECO:0000313" key="2">
    <source>
        <dbReference type="EMBL" id="EAQ93369.1"/>
    </source>
</evidence>
<dbReference type="OMA" id="LNIAWQY"/>
<dbReference type="eggNOG" id="ENOG502SHFW">
    <property type="taxonomic scope" value="Eukaryota"/>
</dbReference>
<dbReference type="STRING" id="306901.Q2HDV0"/>
<organism evidence="2 3">
    <name type="scientific">Chaetomium globosum (strain ATCC 6205 / CBS 148.51 / DSM 1962 / NBRC 6347 / NRRL 1970)</name>
    <name type="common">Soil fungus</name>
    <dbReference type="NCBI Taxonomy" id="306901"/>
    <lineage>
        <taxon>Eukaryota</taxon>
        <taxon>Fungi</taxon>
        <taxon>Dikarya</taxon>
        <taxon>Ascomycota</taxon>
        <taxon>Pezizomycotina</taxon>
        <taxon>Sordariomycetes</taxon>
        <taxon>Sordariomycetidae</taxon>
        <taxon>Sordariales</taxon>
        <taxon>Chaetomiaceae</taxon>
        <taxon>Chaetomium</taxon>
    </lineage>
</organism>
<dbReference type="HOGENOM" id="CLU_052378_0_0_1"/>
<dbReference type="PANTHER" id="PTHR21310">
    <property type="entry name" value="AMINOGLYCOSIDE PHOSPHOTRANSFERASE-RELATED-RELATED"/>
    <property type="match status" value="1"/>
</dbReference>
<evidence type="ECO:0000313" key="3">
    <source>
        <dbReference type="Proteomes" id="UP000001056"/>
    </source>
</evidence>
<accession>Q2HDV0</accession>
<dbReference type="GeneID" id="4386329"/>
<evidence type="ECO:0000259" key="1">
    <source>
        <dbReference type="Pfam" id="PF01636"/>
    </source>
</evidence>
<dbReference type="RefSeq" id="XP_001220825.1">
    <property type="nucleotide sequence ID" value="XM_001220824.1"/>
</dbReference>
<dbReference type="EMBL" id="CH408029">
    <property type="protein sequence ID" value="EAQ93369.1"/>
    <property type="molecule type" value="Genomic_DNA"/>
</dbReference>
<dbReference type="SUPFAM" id="SSF56112">
    <property type="entry name" value="Protein kinase-like (PK-like)"/>
    <property type="match status" value="1"/>
</dbReference>
<reference evidence="3" key="1">
    <citation type="journal article" date="2015" name="Genome Announc.">
        <title>Draft genome sequence of the cellulolytic fungus Chaetomium globosum.</title>
        <authorList>
            <person name="Cuomo C.A."/>
            <person name="Untereiner W.A."/>
            <person name="Ma L.-J."/>
            <person name="Grabherr M."/>
            <person name="Birren B.W."/>
        </authorList>
    </citation>
    <scope>NUCLEOTIDE SEQUENCE [LARGE SCALE GENOMIC DNA]</scope>
    <source>
        <strain evidence="3">ATCC 6205 / CBS 148.51 / DSM 1962 / NBRC 6347 / NRRL 1970</strain>
    </source>
</reference>
<dbReference type="InterPro" id="IPR002575">
    <property type="entry name" value="Aminoglycoside_PTrfase"/>
</dbReference>
<dbReference type="OrthoDB" id="8300194at2759"/>